<feature type="chain" id="PRO_5008005942" evidence="2">
    <location>
        <begin position="29"/>
        <end position="744"/>
    </location>
</feature>
<gene>
    <name evidence="4" type="ORF">AR543_17040</name>
</gene>
<feature type="domain" description="Copper amine oxidase-like N-terminal" evidence="3">
    <location>
        <begin position="135"/>
        <end position="228"/>
    </location>
</feature>
<keyword evidence="2" id="KW-0732">Signal</keyword>
<dbReference type="AlphaFoldDB" id="A0A172ZIS8"/>
<evidence type="ECO:0000259" key="3">
    <source>
        <dbReference type="Pfam" id="PF07833"/>
    </source>
</evidence>
<dbReference type="InterPro" id="IPR036582">
    <property type="entry name" value="Mao_N_sf"/>
</dbReference>
<feature type="region of interest" description="Disordered" evidence="1">
    <location>
        <begin position="48"/>
        <end position="113"/>
    </location>
</feature>
<dbReference type="Gene3D" id="3.30.457.10">
    <property type="entry name" value="Copper amine oxidase-like, N-terminal domain"/>
    <property type="match status" value="1"/>
</dbReference>
<protein>
    <submittedName>
        <fullName evidence="4">DNA-directed RNA polymerase subunit beta</fullName>
    </submittedName>
</protein>
<dbReference type="Gene3D" id="2.60.40.10">
    <property type="entry name" value="Immunoglobulins"/>
    <property type="match status" value="1"/>
</dbReference>
<dbReference type="Pfam" id="PF07833">
    <property type="entry name" value="Cu_amine_oxidN1"/>
    <property type="match status" value="1"/>
</dbReference>
<dbReference type="EMBL" id="CP013023">
    <property type="protein sequence ID" value="ANF97544.1"/>
    <property type="molecule type" value="Genomic_DNA"/>
</dbReference>
<dbReference type="SUPFAM" id="SSF49299">
    <property type="entry name" value="PKD domain"/>
    <property type="match status" value="2"/>
</dbReference>
<dbReference type="Proteomes" id="UP000078148">
    <property type="component" value="Chromosome"/>
</dbReference>
<accession>A0A172ZIS8</accession>
<keyword evidence="4" id="KW-0804">Transcription</keyword>
<keyword evidence="4" id="KW-0240">DNA-directed RNA polymerase</keyword>
<evidence type="ECO:0000256" key="2">
    <source>
        <dbReference type="SAM" id="SignalP"/>
    </source>
</evidence>
<evidence type="ECO:0000313" key="4">
    <source>
        <dbReference type="EMBL" id="ANF97544.1"/>
    </source>
</evidence>
<dbReference type="InterPro" id="IPR012854">
    <property type="entry name" value="Cu_amine_oxidase-like_N"/>
</dbReference>
<dbReference type="SUPFAM" id="SSF55383">
    <property type="entry name" value="Copper amine oxidase, domain N"/>
    <property type="match status" value="1"/>
</dbReference>
<dbReference type="GO" id="GO:0000428">
    <property type="term" value="C:DNA-directed RNA polymerase complex"/>
    <property type="evidence" value="ECO:0007669"/>
    <property type="project" value="UniProtKB-KW"/>
</dbReference>
<keyword evidence="5" id="KW-1185">Reference proteome</keyword>
<evidence type="ECO:0000313" key="5">
    <source>
        <dbReference type="Proteomes" id="UP000078148"/>
    </source>
</evidence>
<feature type="compositionally biased region" description="Polar residues" evidence="1">
    <location>
        <begin position="48"/>
        <end position="57"/>
    </location>
</feature>
<proteinExistence type="predicted"/>
<reference evidence="5" key="1">
    <citation type="submission" date="2015-10" db="EMBL/GenBank/DDBJ databases">
        <title>Genome of Paenibacillus bovis sp. nov.</title>
        <authorList>
            <person name="Wu Z."/>
            <person name="Gao C."/>
            <person name="Liu Z."/>
            <person name="Zheng H."/>
        </authorList>
    </citation>
    <scope>NUCLEOTIDE SEQUENCE [LARGE SCALE GENOMIC DNA]</scope>
    <source>
        <strain evidence="5">BD3526</strain>
    </source>
</reference>
<organism evidence="4 5">
    <name type="scientific">Paenibacillus bovis</name>
    <dbReference type="NCBI Taxonomy" id="1616788"/>
    <lineage>
        <taxon>Bacteria</taxon>
        <taxon>Bacillati</taxon>
        <taxon>Bacillota</taxon>
        <taxon>Bacilli</taxon>
        <taxon>Bacillales</taxon>
        <taxon>Paenibacillaceae</taxon>
        <taxon>Paenibacillus</taxon>
    </lineage>
</organism>
<dbReference type="InterPro" id="IPR035986">
    <property type="entry name" value="PKD_dom_sf"/>
</dbReference>
<name>A0A172ZIS8_9BACL</name>
<dbReference type="RefSeq" id="WP_060535646.1">
    <property type="nucleotide sequence ID" value="NZ_CP013023.1"/>
</dbReference>
<dbReference type="InterPro" id="IPR013783">
    <property type="entry name" value="Ig-like_fold"/>
</dbReference>
<sequence length="744" mass="80455">MKFKKSFLVAVLASTQIVAAYPASQAFAAEGDTDTGIVQDVYDNAPNTYTVPSINPATDTTGTDDQTGADDGTTEDTTSPADPATTPAVPATPTPTAPTTPAEPTTSQPSVVTDVYSAGPNKLIFMMNSNQIYRDGKLYYSNQPMTVKNGVSYVSVRALVERVGLTLTYDSKTKETVMKKDGKELRFTTDSKYYTVDGVRTLMKGPSYQQKSVFMVPLTSITAALNIPYTVQGKMVIMDLQVKPTASFTVSPTAIYATQTTVQYTTKTKTPDGGPVADERWTGREDIFAEAGSHVVTYQIMDSAGQWSDPYTVTINVLPPNQPPVAMFTTNSESYRMGEVINYTDMSTDDENAIDAGKTQWVNKELAFFTPGPQTITLTVTDKHGATGTYSKTINITNDTLYTAEQFYPLFTPIGDSFNINGAEIPTWQTMTSEVTSEPVRLIRSNSPERTLSEGIVYQENASGPTRIMVHHVNETGKRVKMYVIATNTNATPATLNIQDVGFGGPNVYATAAGKVSIDRYYKSLQSGTDAQTVVIQPGQSQIIFNQLNATTIKPDNVISLYGDLVSDATVQYTVMMVDENADPIASMATLPKLDRDGIHNRGTYDNATRIMHVPGLIGNSNVRIPLGDNNSDPNLTGTDPMSMTEASNAGNFGVLYKIKLDMVAPNTLISFNARGGRYSGYIFVNGVSTPIKNNGAATSANDNVVIYRTGALDTESVEIWFTAAPGSNLPVNLLFNQLPAKKQ</sequence>
<reference evidence="4 5" key="2">
    <citation type="journal article" date="2016" name="Int. J. Syst. Evol. Microbiol.">
        <title>Paenibacillus bovis sp. nov., isolated from raw yak (Bos grunniens) milk.</title>
        <authorList>
            <person name="Gao C."/>
            <person name="Han J."/>
            <person name="Liu Z."/>
            <person name="Xu X."/>
            <person name="Hang F."/>
            <person name="Wu Z."/>
        </authorList>
    </citation>
    <scope>NUCLEOTIDE SEQUENCE [LARGE SCALE GENOMIC DNA]</scope>
    <source>
        <strain evidence="4 5">BD3526</strain>
    </source>
</reference>
<feature type="signal peptide" evidence="2">
    <location>
        <begin position="1"/>
        <end position="28"/>
    </location>
</feature>
<dbReference type="KEGG" id="pbv:AR543_17040"/>
<dbReference type="STRING" id="1616788.AR543_17040"/>
<evidence type="ECO:0000256" key="1">
    <source>
        <dbReference type="SAM" id="MobiDB-lite"/>
    </source>
</evidence>
<feature type="compositionally biased region" description="Low complexity" evidence="1">
    <location>
        <begin position="58"/>
        <end position="89"/>
    </location>
</feature>
<dbReference type="OrthoDB" id="25008at2"/>